<feature type="domain" description="FHA" evidence="6">
    <location>
        <begin position="89"/>
        <end position="130"/>
    </location>
</feature>
<dbReference type="CDD" id="cd01127">
    <property type="entry name" value="TrwB_TraG_TraD_VirD4"/>
    <property type="match status" value="1"/>
</dbReference>
<dbReference type="PANTHER" id="PTHR22683:SF1">
    <property type="entry name" value="TYPE VII SECRETION SYSTEM PROTEIN ESSC"/>
    <property type="match status" value="1"/>
</dbReference>
<dbReference type="InterPro" id="IPR000253">
    <property type="entry name" value="FHA_dom"/>
</dbReference>
<protein>
    <submittedName>
        <fullName evidence="8">S-DNA-T family DNA segregation ATPase FtsK/SpoIIIE</fullName>
    </submittedName>
</protein>
<sequence>MASMRVHVTAPGRGRPRHLVVTAPAHATTGELHAVLGAEEAPADPSAPLRHGYAVPGPMAGEPASAVRLVVSAGPDAGASVSLPAGRAVTVGRAPSCDLVVHDEALSRAHVQVRHERSGVVVEDLGSTNGLRWECPDAHPPEDHDSKDQQDEVGPAVSTAPWPPGATLEVGSSRLVLVLEPLPPVSGHEEEGRLVVTPWPRPRVPVEERRLASPAPPVPREVPRPSVWAWTLPLVAAGLLAAVLRTPTMLLFGLMAPAMLLGHHLGERRSARLDHRTATDRHRRALADVRAAAEQARRDELVRLRSAHPGLLGPVSALLPRPTAGLWSDAGGPPVTVLGEATALSQVSLDATPLRHPTAPLPLDLSTPLAVVGPRPLRDALARSLLLQVACRLPPSELSITVDPDATPTDSWDLLAWLPHTRPSTADVTGTTIAWQRPDGLLLLDDVTEAPAGTTQVLLGDARTAVLRRPGRDDVRFRPTLLGLPLARRLARTLAGLTDRAQGPAAAPSGASRLGDLLPWPTTPEDVRRAWASPSRSLAVPLGTDEHGTPFLVDLARDGPHALVAGTTGSGKSELLRTLVTGLALRLPPSELSLLLLDYKGGSSLGECAALPHTTGLVTDLDPHLAERVLVSLRAELHRREAVLARVGARDVRDHAGPDLPRLLVVIDEFRVLAEELPDFLGGLVRLAAVGRSLGVHLVLATQRPAGVVSADLRANVNLRIALRVRDTADSLDVVEVPDAAALPEHSPGLALLRTGSGAPRQVRVARVGPGAPPTRAEWEVDEVDGVWSGWRALHRPPAADVAEDGLGELPRLLADAAAGEGLAARPVWQAPLPDVIPLDTPGVWAVADRPDQQGREELRWDARSHLGVVGAARSGRTTAVRALLSAAGPVWLFVLDPARGLEGTEVARHPGLRGWVGPSDPAHAVRVLEVVDDLVSARLTAGPDPDRAPVVLVVDGWDRFLDAYGELRHGRARELALRVLRDGAAAGVVVLLTGDRSLLLGAVAAGLPETWALALHQPDDLALAGLRSSQIPRHQPPGRAVRLRDGLLAQVVLPAGDGPQPGPPPGTAPPRVVSLPASRPSDVPPGTWALGGDEAEPLPAPRPPLLVAGPPGSGVSTALASLARLLPGPGLRIDATSLGAPDDLARRLEDHDGPVVVDDAHLLAGSPVEDAVLAWAARASGPLLVGVELEAAGSAFRGLVPLVGRHRRGLVLSPSTPTHGGVLGVRLPVGDRPVPGRGVLVEAGRCTRVQVLPLSPPASESTAPSPGGP</sequence>
<dbReference type="Pfam" id="PF01580">
    <property type="entry name" value="FtsK_SpoIIIE"/>
    <property type="match status" value="1"/>
</dbReference>
<gene>
    <name evidence="8" type="ORF">FB476_2275</name>
</gene>
<evidence type="ECO:0000256" key="3">
    <source>
        <dbReference type="ARBA" id="ARBA00022840"/>
    </source>
</evidence>
<dbReference type="Pfam" id="PF16697">
    <property type="entry name" value="Yop-YscD_cpl"/>
    <property type="match status" value="1"/>
</dbReference>
<comment type="caution">
    <text evidence="8">The sequence shown here is derived from an EMBL/GenBank/DDBJ whole genome shotgun (WGS) entry which is preliminary data.</text>
</comment>
<feature type="region of interest" description="Disordered" evidence="5">
    <location>
        <begin position="129"/>
        <end position="165"/>
    </location>
</feature>
<feature type="compositionally biased region" description="Basic and acidic residues" evidence="5">
    <location>
        <begin position="134"/>
        <end position="150"/>
    </location>
</feature>
<dbReference type="Gene3D" id="2.60.200.20">
    <property type="match status" value="1"/>
</dbReference>
<dbReference type="SMART" id="SM00382">
    <property type="entry name" value="AAA"/>
    <property type="match status" value="3"/>
</dbReference>
<reference evidence="8 9" key="1">
    <citation type="submission" date="2019-06" db="EMBL/GenBank/DDBJ databases">
        <title>Sequencing the genomes of 1000 actinobacteria strains.</title>
        <authorList>
            <person name="Klenk H.-P."/>
        </authorList>
    </citation>
    <scope>NUCLEOTIDE SEQUENCE [LARGE SCALE GENOMIC DNA]</scope>
    <source>
        <strain evidence="8 9">DSM 12362</strain>
    </source>
</reference>
<keyword evidence="3 4" id="KW-0067">ATP-binding</keyword>
<dbReference type="GO" id="GO:0005524">
    <property type="term" value="F:ATP binding"/>
    <property type="evidence" value="ECO:0007669"/>
    <property type="project" value="UniProtKB-UniRule"/>
</dbReference>
<dbReference type="InterPro" id="IPR002543">
    <property type="entry name" value="FtsK_dom"/>
</dbReference>
<feature type="domain" description="FtsK" evidence="7">
    <location>
        <begin position="548"/>
        <end position="732"/>
    </location>
</feature>
<proteinExistence type="predicted"/>
<dbReference type="SUPFAM" id="SSF52540">
    <property type="entry name" value="P-loop containing nucleoside triphosphate hydrolases"/>
    <property type="match status" value="3"/>
</dbReference>
<dbReference type="InterPro" id="IPR027417">
    <property type="entry name" value="P-loop_NTPase"/>
</dbReference>
<dbReference type="PANTHER" id="PTHR22683">
    <property type="entry name" value="SPORULATION PROTEIN RELATED"/>
    <property type="match status" value="1"/>
</dbReference>
<evidence type="ECO:0000259" key="6">
    <source>
        <dbReference type="PROSITE" id="PS50006"/>
    </source>
</evidence>
<feature type="region of interest" description="Disordered" evidence="5">
    <location>
        <begin position="499"/>
        <end position="518"/>
    </location>
</feature>
<feature type="compositionally biased region" description="Low complexity" evidence="5">
    <location>
        <begin position="499"/>
        <end position="513"/>
    </location>
</feature>
<dbReference type="InterPro" id="IPR003593">
    <property type="entry name" value="AAA+_ATPase"/>
</dbReference>
<accession>A0A543KQL6</accession>
<dbReference type="PROSITE" id="PS50006">
    <property type="entry name" value="FHA_DOMAIN"/>
    <property type="match status" value="1"/>
</dbReference>
<evidence type="ECO:0000313" key="8">
    <source>
        <dbReference type="EMBL" id="TQM97365.1"/>
    </source>
</evidence>
<dbReference type="EMBL" id="VFPU01000001">
    <property type="protein sequence ID" value="TQM97365.1"/>
    <property type="molecule type" value="Genomic_DNA"/>
</dbReference>
<evidence type="ECO:0000256" key="2">
    <source>
        <dbReference type="ARBA" id="ARBA00022741"/>
    </source>
</evidence>
<dbReference type="SUPFAM" id="SSF49879">
    <property type="entry name" value="SMAD/FHA domain"/>
    <property type="match status" value="1"/>
</dbReference>
<keyword evidence="2 4" id="KW-0547">Nucleotide-binding</keyword>
<keyword evidence="9" id="KW-1185">Reference proteome</keyword>
<dbReference type="Gene3D" id="3.40.50.300">
    <property type="entry name" value="P-loop containing nucleotide triphosphate hydrolases"/>
    <property type="match status" value="2"/>
</dbReference>
<dbReference type="AlphaFoldDB" id="A0A543KQL6"/>
<keyword evidence="1" id="KW-0597">Phosphoprotein</keyword>
<dbReference type="Proteomes" id="UP000315133">
    <property type="component" value="Unassembled WGS sequence"/>
</dbReference>
<evidence type="ECO:0000259" key="7">
    <source>
        <dbReference type="PROSITE" id="PS50901"/>
    </source>
</evidence>
<evidence type="ECO:0000256" key="4">
    <source>
        <dbReference type="PROSITE-ProRule" id="PRU00289"/>
    </source>
</evidence>
<dbReference type="InterPro" id="IPR050206">
    <property type="entry name" value="FtsK/SpoIIIE/SftA"/>
</dbReference>
<evidence type="ECO:0000256" key="1">
    <source>
        <dbReference type="ARBA" id="ARBA00022553"/>
    </source>
</evidence>
<dbReference type="PROSITE" id="PS50901">
    <property type="entry name" value="FTSK"/>
    <property type="match status" value="1"/>
</dbReference>
<evidence type="ECO:0000313" key="9">
    <source>
        <dbReference type="Proteomes" id="UP000315133"/>
    </source>
</evidence>
<feature type="region of interest" description="Disordered" evidence="5">
    <location>
        <begin position="1054"/>
        <end position="1100"/>
    </location>
</feature>
<name>A0A543KQL6_9MICO</name>
<dbReference type="GO" id="GO:0003677">
    <property type="term" value="F:DNA binding"/>
    <property type="evidence" value="ECO:0007669"/>
    <property type="project" value="InterPro"/>
</dbReference>
<feature type="binding site" evidence="4">
    <location>
        <begin position="566"/>
        <end position="573"/>
    </location>
    <ligand>
        <name>ATP</name>
        <dbReference type="ChEBI" id="CHEBI:30616"/>
    </ligand>
</feature>
<dbReference type="InterPro" id="IPR008984">
    <property type="entry name" value="SMAD_FHA_dom_sf"/>
</dbReference>
<evidence type="ECO:0000256" key="5">
    <source>
        <dbReference type="SAM" id="MobiDB-lite"/>
    </source>
</evidence>
<dbReference type="InterPro" id="IPR032030">
    <property type="entry name" value="YscD_cytoplasmic_dom"/>
</dbReference>
<dbReference type="CDD" id="cd00060">
    <property type="entry name" value="FHA"/>
    <property type="match status" value="1"/>
</dbReference>
<organism evidence="8 9">
    <name type="scientific">Ornithinimicrobium humiphilum</name>
    <dbReference type="NCBI Taxonomy" id="125288"/>
    <lineage>
        <taxon>Bacteria</taxon>
        <taxon>Bacillati</taxon>
        <taxon>Actinomycetota</taxon>
        <taxon>Actinomycetes</taxon>
        <taxon>Micrococcales</taxon>
        <taxon>Ornithinimicrobiaceae</taxon>
        <taxon>Ornithinimicrobium</taxon>
    </lineage>
</organism>